<dbReference type="InterPro" id="IPR012336">
    <property type="entry name" value="Thioredoxin-like_fold"/>
</dbReference>
<keyword evidence="11" id="KW-1185">Reference proteome</keyword>
<comment type="function">
    <text evidence="7">Required for disulfide bond formation in some periplasmic proteins. Acts by transferring its disulfide bond to other proteins and is reduced in the process.</text>
</comment>
<feature type="domain" description="Thioredoxin-like fold" evidence="9">
    <location>
        <begin position="114"/>
        <end position="241"/>
    </location>
</feature>
<keyword evidence="5" id="KW-1015">Disulfide bond</keyword>
<dbReference type="InterPro" id="IPR018950">
    <property type="entry name" value="DiS-bond_isomerase_DsbC/G_N"/>
</dbReference>
<evidence type="ECO:0000256" key="2">
    <source>
        <dbReference type="ARBA" id="ARBA00009813"/>
    </source>
</evidence>
<proteinExistence type="inferred from homology"/>
<accession>A0A2K9LHX0</accession>
<dbReference type="PANTHER" id="PTHR35272:SF3">
    <property type="entry name" value="THIOL:DISULFIDE INTERCHANGE PROTEIN DSBC"/>
    <property type="match status" value="1"/>
</dbReference>
<evidence type="ECO:0000256" key="3">
    <source>
        <dbReference type="ARBA" id="ARBA00022729"/>
    </source>
</evidence>
<dbReference type="KEGG" id="kak:Kalk_05105"/>
<dbReference type="EMBL" id="CP022684">
    <property type="protein sequence ID" value="AUM11837.1"/>
    <property type="molecule type" value="Genomic_DNA"/>
</dbReference>
<name>A0A2K9LHX0_9GAMM</name>
<evidence type="ECO:0000256" key="7">
    <source>
        <dbReference type="RuleBase" id="RU364038"/>
    </source>
</evidence>
<dbReference type="InterPro" id="IPR009094">
    <property type="entry name" value="DiS-bond_isomerase_DsbC/G_N_sf"/>
</dbReference>
<evidence type="ECO:0000256" key="5">
    <source>
        <dbReference type="ARBA" id="ARBA00023157"/>
    </source>
</evidence>
<dbReference type="Pfam" id="PF13098">
    <property type="entry name" value="Thioredoxin_2"/>
    <property type="match status" value="1"/>
</dbReference>
<evidence type="ECO:0000259" key="9">
    <source>
        <dbReference type="Pfam" id="PF13098"/>
    </source>
</evidence>
<evidence type="ECO:0000256" key="6">
    <source>
        <dbReference type="ARBA" id="ARBA00023284"/>
    </source>
</evidence>
<dbReference type="CDD" id="cd03020">
    <property type="entry name" value="DsbA_DsbC_DsbG"/>
    <property type="match status" value="1"/>
</dbReference>
<feature type="domain" description="Disulphide bond isomerase DsbC/G N-terminal" evidence="8">
    <location>
        <begin position="21"/>
        <end position="87"/>
    </location>
</feature>
<dbReference type="OrthoDB" id="12976at2"/>
<protein>
    <recommendedName>
        <fullName evidence="7">Thiol:disulfide interchange protein</fullName>
    </recommendedName>
</protein>
<dbReference type="Gene3D" id="3.40.30.10">
    <property type="entry name" value="Glutaredoxin"/>
    <property type="match status" value="1"/>
</dbReference>
<reference evidence="11" key="1">
    <citation type="submission" date="2017-08" db="EMBL/GenBank/DDBJ databases">
        <title>Direct submision.</title>
        <authorList>
            <person name="Kim S.-J."/>
            <person name="Rhee S.-K."/>
        </authorList>
    </citation>
    <scope>NUCLEOTIDE SEQUENCE [LARGE SCALE GENOMIC DNA]</scope>
    <source>
        <strain evidence="11">GI5</strain>
    </source>
</reference>
<dbReference type="Pfam" id="PF10411">
    <property type="entry name" value="DsbC_N"/>
    <property type="match status" value="1"/>
</dbReference>
<dbReference type="Gene3D" id="3.10.450.70">
    <property type="entry name" value="Disulphide bond isomerase, DsbC/G, N-terminal"/>
    <property type="match status" value="1"/>
</dbReference>
<sequence length="255" mass="27193">MFRFILIAAAALLTLPMSLQAAAEQDVIKRAFAAKFPQVEIASIDKSGVGGIYQVETSAGELLYVSGDSKFVFTGDLLNIGGGATVNVSENWRSNKRVSALNDLKDADLVVYPAANEEKGEVLVFTDTSCGYCRKFHAEITAMNNLGITVKYVAWPRYGLQSPAGQTMVNIWCSDDRGAAMTQAKSNQPVAAPGGKTCEQNTLQDQINLGHSIGVRGTPAVFATDGRQLGGYMKADQLADQLGIQQAIAQQPAAQ</sequence>
<dbReference type="Proteomes" id="UP000235116">
    <property type="component" value="Chromosome"/>
</dbReference>
<keyword evidence="6 7" id="KW-0676">Redox-active center</keyword>
<feature type="signal peptide" evidence="7">
    <location>
        <begin position="1"/>
        <end position="21"/>
    </location>
</feature>
<dbReference type="PANTHER" id="PTHR35272">
    <property type="entry name" value="THIOL:DISULFIDE INTERCHANGE PROTEIN DSBC-RELATED"/>
    <property type="match status" value="1"/>
</dbReference>
<dbReference type="SUPFAM" id="SSF52833">
    <property type="entry name" value="Thioredoxin-like"/>
    <property type="match status" value="1"/>
</dbReference>
<evidence type="ECO:0000313" key="11">
    <source>
        <dbReference type="Proteomes" id="UP000235116"/>
    </source>
</evidence>
<evidence type="ECO:0000313" key="10">
    <source>
        <dbReference type="EMBL" id="AUM11837.1"/>
    </source>
</evidence>
<comment type="subcellular location">
    <subcellularLocation>
        <location evidence="1 7">Periplasm</location>
    </subcellularLocation>
</comment>
<comment type="similarity">
    <text evidence="2 7">Belongs to the thioredoxin family. DsbC subfamily.</text>
</comment>
<dbReference type="AlphaFoldDB" id="A0A2K9LHX0"/>
<evidence type="ECO:0000259" key="8">
    <source>
        <dbReference type="Pfam" id="PF10411"/>
    </source>
</evidence>
<keyword evidence="3 7" id="KW-0732">Signal</keyword>
<evidence type="ECO:0000256" key="1">
    <source>
        <dbReference type="ARBA" id="ARBA00004418"/>
    </source>
</evidence>
<organism evidence="10 11">
    <name type="scientific">Ketobacter alkanivorans</name>
    <dbReference type="NCBI Taxonomy" id="1917421"/>
    <lineage>
        <taxon>Bacteria</taxon>
        <taxon>Pseudomonadati</taxon>
        <taxon>Pseudomonadota</taxon>
        <taxon>Gammaproteobacteria</taxon>
        <taxon>Pseudomonadales</taxon>
        <taxon>Ketobacteraceae</taxon>
        <taxon>Ketobacter</taxon>
    </lineage>
</organism>
<dbReference type="InterPro" id="IPR033954">
    <property type="entry name" value="DiS-bond_Isoase_DsbC/G"/>
</dbReference>
<dbReference type="RefSeq" id="WP_101893175.1">
    <property type="nucleotide sequence ID" value="NZ_CP022684.1"/>
</dbReference>
<keyword evidence="4 7" id="KW-0574">Periplasm</keyword>
<feature type="chain" id="PRO_5014487109" description="Thiol:disulfide interchange protein" evidence="7">
    <location>
        <begin position="22"/>
        <end position="255"/>
    </location>
</feature>
<dbReference type="SUPFAM" id="SSF54423">
    <property type="entry name" value="DsbC/DsbG N-terminal domain-like"/>
    <property type="match status" value="1"/>
</dbReference>
<dbReference type="GO" id="GO:0042597">
    <property type="term" value="C:periplasmic space"/>
    <property type="evidence" value="ECO:0007669"/>
    <property type="project" value="UniProtKB-SubCell"/>
</dbReference>
<evidence type="ECO:0000256" key="4">
    <source>
        <dbReference type="ARBA" id="ARBA00022764"/>
    </source>
</evidence>
<gene>
    <name evidence="10" type="ORF">Kalk_05105</name>
</gene>
<dbReference type="InterPro" id="IPR036249">
    <property type="entry name" value="Thioredoxin-like_sf"/>
</dbReference>
<dbReference type="InterPro" id="IPR051470">
    <property type="entry name" value="Thiol:disulfide_interchange"/>
</dbReference>